<reference evidence="1" key="1">
    <citation type="journal article" date="2023" name="G3 (Bethesda)">
        <title>A reference genome for the long-term kleptoplast-retaining sea slug Elysia crispata morphotype clarki.</title>
        <authorList>
            <person name="Eastman K.E."/>
            <person name="Pendleton A.L."/>
            <person name="Shaikh M.A."/>
            <person name="Suttiyut T."/>
            <person name="Ogas R."/>
            <person name="Tomko P."/>
            <person name="Gavelis G."/>
            <person name="Widhalm J.R."/>
            <person name="Wisecaver J.H."/>
        </authorList>
    </citation>
    <scope>NUCLEOTIDE SEQUENCE</scope>
    <source>
        <strain evidence="1">ECLA1</strain>
    </source>
</reference>
<dbReference type="SUPFAM" id="SSF101898">
    <property type="entry name" value="NHL repeat"/>
    <property type="match status" value="1"/>
</dbReference>
<name>A0AAE0Z4H6_9GAST</name>
<dbReference type="Proteomes" id="UP001283361">
    <property type="component" value="Unassembled WGS sequence"/>
</dbReference>
<proteinExistence type="predicted"/>
<evidence type="ECO:0000313" key="2">
    <source>
        <dbReference type="Proteomes" id="UP001283361"/>
    </source>
</evidence>
<keyword evidence="2" id="KW-1185">Reference proteome</keyword>
<gene>
    <name evidence="1" type="ORF">RRG08_040392</name>
</gene>
<organism evidence="1 2">
    <name type="scientific">Elysia crispata</name>
    <name type="common">lettuce slug</name>
    <dbReference type="NCBI Taxonomy" id="231223"/>
    <lineage>
        <taxon>Eukaryota</taxon>
        <taxon>Metazoa</taxon>
        <taxon>Spiralia</taxon>
        <taxon>Lophotrochozoa</taxon>
        <taxon>Mollusca</taxon>
        <taxon>Gastropoda</taxon>
        <taxon>Heterobranchia</taxon>
        <taxon>Euthyneura</taxon>
        <taxon>Panpulmonata</taxon>
        <taxon>Sacoglossa</taxon>
        <taxon>Placobranchoidea</taxon>
        <taxon>Plakobranchidae</taxon>
        <taxon>Elysia</taxon>
    </lineage>
</organism>
<comment type="caution">
    <text evidence="1">The sequence shown here is derived from an EMBL/GenBank/DDBJ whole genome shotgun (WGS) entry which is preliminary data.</text>
</comment>
<sequence>TSIKTTKQYLAIAAVTTQTLAVGYRAGPGIDLIDLSGRILRQLSSTLSPWSMLTTPDGFLMMSTCRDDSIAKMKLEDDRIVFHHKVKQIERPIAVASSSDGSVIVCEKVDGVMWRPTDATEIRALIDAYIHLEATNQNICPSELILDVQECNKSRQLHMSLLPRERDVPNVHRRQTRRHPWLVANAISPSAKTTLHIIVLHDLVDNKNSMTS</sequence>
<accession>A0AAE0Z4H6</accession>
<dbReference type="AlphaFoldDB" id="A0AAE0Z4H6"/>
<protein>
    <submittedName>
        <fullName evidence="1">Uncharacterized protein</fullName>
    </submittedName>
</protein>
<dbReference type="EMBL" id="JAWDGP010004678">
    <property type="protein sequence ID" value="KAK3762624.1"/>
    <property type="molecule type" value="Genomic_DNA"/>
</dbReference>
<evidence type="ECO:0000313" key="1">
    <source>
        <dbReference type="EMBL" id="KAK3762624.1"/>
    </source>
</evidence>
<feature type="non-terminal residue" evidence="1">
    <location>
        <position position="1"/>
    </location>
</feature>